<protein>
    <submittedName>
        <fullName evidence="2">Uncharacterized protein</fullName>
    </submittedName>
</protein>
<gene>
    <name evidence="2" type="ORF">ACFQ2F_06625</name>
</gene>
<feature type="transmembrane region" description="Helical" evidence="1">
    <location>
        <begin position="41"/>
        <end position="63"/>
    </location>
</feature>
<evidence type="ECO:0000313" key="2">
    <source>
        <dbReference type="EMBL" id="MFD0986770.1"/>
    </source>
</evidence>
<keyword evidence="1" id="KW-1133">Transmembrane helix</keyword>
<sequence>MAVQVTPPTKNMLYFAIALGIIAILLYIIGVLGFVDGGFGFIGHFAFWISMAALASLVAAVTMKGI</sequence>
<accession>A0ABW3J9F3</accession>
<keyword evidence="1" id="KW-0812">Transmembrane</keyword>
<organism evidence="2 3">
    <name type="scientific">Methyloligella solikamskensis</name>
    <dbReference type="NCBI Taxonomy" id="1177756"/>
    <lineage>
        <taxon>Bacteria</taxon>
        <taxon>Pseudomonadati</taxon>
        <taxon>Pseudomonadota</taxon>
        <taxon>Alphaproteobacteria</taxon>
        <taxon>Hyphomicrobiales</taxon>
        <taxon>Hyphomicrobiaceae</taxon>
        <taxon>Methyloligella</taxon>
    </lineage>
</organism>
<feature type="transmembrane region" description="Helical" evidence="1">
    <location>
        <begin position="12"/>
        <end position="35"/>
    </location>
</feature>
<evidence type="ECO:0000256" key="1">
    <source>
        <dbReference type="SAM" id="Phobius"/>
    </source>
</evidence>
<keyword evidence="3" id="KW-1185">Reference proteome</keyword>
<dbReference type="EMBL" id="JBHTJO010000001">
    <property type="protein sequence ID" value="MFD0986770.1"/>
    <property type="molecule type" value="Genomic_DNA"/>
</dbReference>
<dbReference type="RefSeq" id="WP_379087513.1">
    <property type="nucleotide sequence ID" value="NZ_JBHTJO010000001.1"/>
</dbReference>
<proteinExistence type="predicted"/>
<reference evidence="3" key="1">
    <citation type="journal article" date="2019" name="Int. J. Syst. Evol. Microbiol.">
        <title>The Global Catalogue of Microorganisms (GCM) 10K type strain sequencing project: providing services to taxonomists for standard genome sequencing and annotation.</title>
        <authorList>
            <consortium name="The Broad Institute Genomics Platform"/>
            <consortium name="The Broad Institute Genome Sequencing Center for Infectious Disease"/>
            <person name="Wu L."/>
            <person name="Ma J."/>
        </authorList>
    </citation>
    <scope>NUCLEOTIDE SEQUENCE [LARGE SCALE GENOMIC DNA]</scope>
    <source>
        <strain evidence="3">CCUG 61697</strain>
    </source>
</reference>
<dbReference type="Proteomes" id="UP001597102">
    <property type="component" value="Unassembled WGS sequence"/>
</dbReference>
<keyword evidence="1" id="KW-0472">Membrane</keyword>
<comment type="caution">
    <text evidence="2">The sequence shown here is derived from an EMBL/GenBank/DDBJ whole genome shotgun (WGS) entry which is preliminary data.</text>
</comment>
<name>A0ABW3J9F3_9HYPH</name>
<evidence type="ECO:0000313" key="3">
    <source>
        <dbReference type="Proteomes" id="UP001597102"/>
    </source>
</evidence>